<reference evidence="1" key="1">
    <citation type="submission" date="2014-09" db="EMBL/GenBank/DDBJ databases">
        <authorList>
            <person name="Magalhaes I.L.F."/>
            <person name="Oliveira U."/>
            <person name="Santos F.R."/>
            <person name="Vidigal T.H.D.A."/>
            <person name="Brescovit A.D."/>
            <person name="Santos A.J."/>
        </authorList>
    </citation>
    <scope>NUCLEOTIDE SEQUENCE</scope>
    <source>
        <tissue evidence="1">Shoot tissue taken approximately 20 cm above the soil surface</tissue>
    </source>
</reference>
<reference evidence="1" key="2">
    <citation type="journal article" date="2015" name="Data Brief">
        <title>Shoot transcriptome of the giant reed, Arundo donax.</title>
        <authorList>
            <person name="Barrero R.A."/>
            <person name="Guerrero F.D."/>
            <person name="Moolhuijzen P."/>
            <person name="Goolsby J.A."/>
            <person name="Tidwell J."/>
            <person name="Bellgard S.E."/>
            <person name="Bellgard M.I."/>
        </authorList>
    </citation>
    <scope>NUCLEOTIDE SEQUENCE</scope>
    <source>
        <tissue evidence="1">Shoot tissue taken approximately 20 cm above the soil surface</tissue>
    </source>
</reference>
<sequence>MIWVKKLVLGIIVLLVIQACATLIYSSMYPFQWNRSTEIQKDIFCNFKDMSNTTVSSVYLHLTSFLYSYLLTTGDAAARGRETPGHWHDKFRLEHDHESSGWSPKRPG</sequence>
<evidence type="ECO:0000313" key="1">
    <source>
        <dbReference type="EMBL" id="JAE38073.1"/>
    </source>
</evidence>
<dbReference type="PROSITE" id="PS51257">
    <property type="entry name" value="PROKAR_LIPOPROTEIN"/>
    <property type="match status" value="1"/>
</dbReference>
<proteinExistence type="predicted"/>
<dbReference type="EMBL" id="GBRH01159823">
    <property type="protein sequence ID" value="JAE38073.1"/>
    <property type="molecule type" value="Transcribed_RNA"/>
</dbReference>
<organism evidence="1">
    <name type="scientific">Arundo donax</name>
    <name type="common">Giant reed</name>
    <name type="synonym">Donax arundinaceus</name>
    <dbReference type="NCBI Taxonomy" id="35708"/>
    <lineage>
        <taxon>Eukaryota</taxon>
        <taxon>Viridiplantae</taxon>
        <taxon>Streptophyta</taxon>
        <taxon>Embryophyta</taxon>
        <taxon>Tracheophyta</taxon>
        <taxon>Spermatophyta</taxon>
        <taxon>Magnoliopsida</taxon>
        <taxon>Liliopsida</taxon>
        <taxon>Poales</taxon>
        <taxon>Poaceae</taxon>
        <taxon>PACMAD clade</taxon>
        <taxon>Arundinoideae</taxon>
        <taxon>Arundineae</taxon>
        <taxon>Arundo</taxon>
    </lineage>
</organism>
<accession>A0A0A9HYV0</accession>
<protein>
    <submittedName>
        <fullName evidence="1">Uncharacterized protein</fullName>
    </submittedName>
</protein>
<dbReference type="AlphaFoldDB" id="A0A0A9HYV0"/>
<name>A0A0A9HYV0_ARUDO</name>